<accession>A0AAW8FRP1</accession>
<dbReference type="RefSeq" id="WP_306983450.1">
    <property type="nucleotide sequence ID" value="NZ_JAUSZV010000005.1"/>
</dbReference>
<protein>
    <recommendedName>
        <fullName evidence="3">DUF4034 domain-containing protein</fullName>
    </recommendedName>
</protein>
<reference evidence="1" key="1">
    <citation type="submission" date="2023-07" db="EMBL/GenBank/DDBJ databases">
        <title>Comparative genomics of wheat-associated soil bacteria to identify genetic determinants of phenazine resistance.</title>
        <authorList>
            <person name="Mouncey N."/>
        </authorList>
    </citation>
    <scope>NUCLEOTIDE SEQUENCE</scope>
    <source>
        <strain evidence="1">V4I22</strain>
    </source>
</reference>
<sequence>MFRRRTALLVHPALDDDALHATLTELRPTPQLHGLGAGSSRPLWQPVADLLRDTGRDWDRRWHRMSVLADRLPPAVCERWITERPGDGDALVLWACVRCVRRAPADGWTVARDAERACLRAAEVCPEDPTPWLALLGLMHSLAVPPRDAVPVWTEAVTRAPWHRGAYHRLLSYLSPRGHGSVAGMMDFAGQGATRAPHGSPLALLPVAARVELVAHRQRQTSLGTDSHWNEPLAGAEIDSALTHWFHTATAPHAEAVTDLNILAFALVRAHRPADTAPVFRRIGRRMTPHPWELLPEPERTFLYWRDRDRDRGRPGR</sequence>
<evidence type="ECO:0000313" key="1">
    <source>
        <dbReference type="EMBL" id="MDQ0911710.1"/>
    </source>
</evidence>
<dbReference type="AlphaFoldDB" id="A0AAW8FRP1"/>
<name>A0AAW8FRP1_9ACTN</name>
<dbReference type="Proteomes" id="UP001234216">
    <property type="component" value="Unassembled WGS sequence"/>
</dbReference>
<evidence type="ECO:0000313" key="2">
    <source>
        <dbReference type="Proteomes" id="UP001234216"/>
    </source>
</evidence>
<evidence type="ECO:0008006" key="3">
    <source>
        <dbReference type="Google" id="ProtNLM"/>
    </source>
</evidence>
<gene>
    <name evidence="1" type="ORF">QFZ22_007695</name>
</gene>
<proteinExistence type="predicted"/>
<dbReference type="EMBL" id="JAUSZV010000005">
    <property type="protein sequence ID" value="MDQ0911710.1"/>
    <property type="molecule type" value="Genomic_DNA"/>
</dbReference>
<comment type="caution">
    <text evidence="1">The sequence shown here is derived from an EMBL/GenBank/DDBJ whole genome shotgun (WGS) entry which is preliminary data.</text>
</comment>
<organism evidence="1 2">
    <name type="scientific">Streptomyces canus</name>
    <dbReference type="NCBI Taxonomy" id="58343"/>
    <lineage>
        <taxon>Bacteria</taxon>
        <taxon>Bacillati</taxon>
        <taxon>Actinomycetota</taxon>
        <taxon>Actinomycetes</taxon>
        <taxon>Kitasatosporales</taxon>
        <taxon>Streptomycetaceae</taxon>
        <taxon>Streptomyces</taxon>
        <taxon>Streptomyces aurantiacus group</taxon>
    </lineage>
</organism>